<accession>A0A2N0NPI8</accession>
<reference evidence="1 2" key="2">
    <citation type="submission" date="2017-09" db="EMBL/GenBank/DDBJ databases">
        <title>Extensive intraspecific genome diversity in a model arbuscular mycorrhizal fungus.</title>
        <authorList>
            <person name="Chen E.C."/>
            <person name="Morin E."/>
            <person name="Beaudet D."/>
            <person name="Noel J."/>
            <person name="Ndikumana S."/>
            <person name="Charron P."/>
            <person name="St-Onge C."/>
            <person name="Giorgi J."/>
            <person name="Grigoriev I.V."/>
            <person name="Roux C."/>
            <person name="Martin F.M."/>
            <person name="Corradi N."/>
        </authorList>
    </citation>
    <scope>NUCLEOTIDE SEQUENCE [LARGE SCALE GENOMIC DNA]</scope>
    <source>
        <strain evidence="1 2">A5</strain>
    </source>
</reference>
<dbReference type="EMBL" id="LLXJ01003855">
    <property type="protein sequence ID" value="PKB96493.1"/>
    <property type="molecule type" value="Genomic_DNA"/>
</dbReference>
<organism evidence="1 2">
    <name type="scientific">Rhizophagus irregularis</name>
    <dbReference type="NCBI Taxonomy" id="588596"/>
    <lineage>
        <taxon>Eukaryota</taxon>
        <taxon>Fungi</taxon>
        <taxon>Fungi incertae sedis</taxon>
        <taxon>Mucoromycota</taxon>
        <taxon>Glomeromycotina</taxon>
        <taxon>Glomeromycetes</taxon>
        <taxon>Glomerales</taxon>
        <taxon>Glomeraceae</taxon>
        <taxon>Rhizophagus</taxon>
    </lineage>
</organism>
<reference evidence="1 2" key="1">
    <citation type="submission" date="2016-04" db="EMBL/GenBank/DDBJ databases">
        <title>Genome analyses suggest a sexual origin of heterokaryosis in a supposedly ancient asexual fungus.</title>
        <authorList>
            <person name="Ropars J."/>
            <person name="Sedzielewska K."/>
            <person name="Noel J."/>
            <person name="Charron P."/>
            <person name="Farinelli L."/>
            <person name="Marton T."/>
            <person name="Kruger M."/>
            <person name="Pelin A."/>
            <person name="Brachmann A."/>
            <person name="Corradi N."/>
        </authorList>
    </citation>
    <scope>NUCLEOTIDE SEQUENCE [LARGE SCALE GENOMIC DNA]</scope>
    <source>
        <strain evidence="1 2">A5</strain>
    </source>
</reference>
<comment type="caution">
    <text evidence="1">The sequence shown here is derived from an EMBL/GenBank/DDBJ whole genome shotgun (WGS) entry which is preliminary data.</text>
</comment>
<proteinExistence type="predicted"/>
<sequence length="53" mass="5699">MANNNTVDETPGERVKYTAVLNTDGRVIVFSGVSNLLPAPQSSTLDTSKTPYE</sequence>
<gene>
    <name evidence="1" type="ORF">RhiirA5_434743</name>
</gene>
<evidence type="ECO:0000313" key="2">
    <source>
        <dbReference type="Proteomes" id="UP000232722"/>
    </source>
</evidence>
<dbReference type="AlphaFoldDB" id="A0A2N0NPI8"/>
<protein>
    <submittedName>
        <fullName evidence="1">Uncharacterized protein</fullName>
    </submittedName>
</protein>
<evidence type="ECO:0000313" key="1">
    <source>
        <dbReference type="EMBL" id="PKB96493.1"/>
    </source>
</evidence>
<name>A0A2N0NPI8_9GLOM</name>
<dbReference type="Proteomes" id="UP000232722">
    <property type="component" value="Unassembled WGS sequence"/>
</dbReference>